<proteinExistence type="predicted"/>
<dbReference type="Pfam" id="PF22352">
    <property type="entry name" value="K319L-like_PKD"/>
    <property type="match status" value="1"/>
</dbReference>
<dbReference type="Pfam" id="PF16403">
    <property type="entry name" value="Bact_surface_Ig-like"/>
    <property type="match status" value="1"/>
</dbReference>
<accession>F2GC84</accession>
<dbReference type="SMART" id="SM00089">
    <property type="entry name" value="PKD"/>
    <property type="match status" value="2"/>
</dbReference>
<dbReference type="InterPro" id="IPR032179">
    <property type="entry name" value="Cry22Aa_Ig-like"/>
</dbReference>
<dbReference type="KEGG" id="amc:MADE_1014530"/>
<dbReference type="SUPFAM" id="SSF49299">
    <property type="entry name" value="PKD domain"/>
    <property type="match status" value="3"/>
</dbReference>
<evidence type="ECO:0000313" key="3">
    <source>
        <dbReference type="Proteomes" id="UP000001870"/>
    </source>
</evidence>
<dbReference type="InterPro" id="IPR022409">
    <property type="entry name" value="PKD/Chitinase_dom"/>
</dbReference>
<sequence>MALERFNYPDGTTSVAGITAVSNNLVINGGKAYVSSPVSSNFFIFDDSVSNGVFEMYAEEPSGNNKQYGFMVRYVDENNNWLVVVTDGETGRCRLIKKVNGVNNTVVDVNKDSIYQSNANKLKVKVTNERIRFFLNDELAAETDDSFLSGQGKTGFKTDDSTIAINWMSYQTEEPVSLVHTGKGLSATKLGQIVPLHSAMADIGLYSEYWPTVVRGDTIPNWPSTKYPLIMYTSPDHAPANVTTGIYVRVYNAELGEPTETAAWEEWQNVSNRSEFDHIAKKTNPIFTESAAPSETPSVITSNGTVYLFTHNILNSNSAGNVDQGTSLAKGFNGIDFTSVVSPLLSYDANKEQGTMHTGYANIIKNPIPSQPYEFLVNATHGGGDPSRGPSEVIYGTNDIEDPEAYEIITMFDRSRHPEVIYAGAASGWNVNWVIMLSNISTLRKDGPYYRLSVNIRKDVVTGGDGIPLKPIEVLVDENFNIVSLPNNFVELGADGSFDDGEITHYSEVEYEGKLYGFYRGKAQNNDTVIAMLDVAEIDYDWSIIQPLSNKTELLRVNSNNTSGMTATSNPTTNQDGLLEFPLNANGDSNVINFGTFNLLDYDVLEVKFKRQAQTDVQDIYGEIGFFDDPASPSNAARFIWTKENGSLIYNVLSDGVASKEHDTRKTVGSYDRTQADSQREYYTSRIVYGIRIFPATRVVHILGGVSVINEFTLESLDISQPLALAMNFSTPSGENTSMEIEEITVNSYSNEARGATTPTVNAGVNDAGMVGDSFQLNGTASDYDSLVWTCTTGQTPIFSDTTILNPTVTFDEAGVHNLRLTATNAQGSTSDDVEFVITEEVDSTPPQITFVGGSTITLTVGDSYTPQVTAIDANDGTLTPTVSNPVNTSTAGTYTVTATATDAAGNVGSATQTVIVSEEINQPPVANAGPDQSVAAGVLVQVSASGSSDGDGTIVGYKWRETTNSGVVLSSTTAENISFTSPVSDTAQTVTLELIVTDDDGVDSAPVYVDISVAAQVLEPTTQTLSVTIKGSGSGTYDIVLFEPNDLTTPVFSGPATFSNDVLTLETSDLESGTQIVGLWLGSNYPQTGGAFYGVIQ</sequence>
<dbReference type="HOGENOM" id="CLU_283535_0_0_6"/>
<feature type="domain" description="PKD/Chitinase" evidence="1">
    <location>
        <begin position="921"/>
        <end position="1015"/>
    </location>
</feature>
<evidence type="ECO:0000259" key="1">
    <source>
        <dbReference type="SMART" id="SM00089"/>
    </source>
</evidence>
<reference evidence="2 3" key="1">
    <citation type="journal article" date="2008" name="ISME J.">
        <title>Comparative genomics of two ecotypes of the marine planktonic copiotroph Alteromonas macleodii suggests alternative lifestyles associated with different kinds of particulate organic matter.</title>
        <authorList>
            <person name="Ivars-Martinez E."/>
            <person name="Martin-Cuadrado A.B."/>
            <person name="D'Auria G."/>
            <person name="Mira A."/>
            <person name="Ferriera S."/>
            <person name="Johnson J."/>
            <person name="Friedman R."/>
            <person name="Rodriguez-Valera F."/>
        </authorList>
    </citation>
    <scope>NUCLEOTIDE SEQUENCE [LARGE SCALE GENOMIC DNA]</scope>
    <source>
        <strain evidence="3">DSM 17117 / CIP 110805 / LMG 28347 / Deep ecotype</strain>
    </source>
</reference>
<protein>
    <recommendedName>
        <fullName evidence="1">PKD/Chitinase domain-containing protein</fullName>
    </recommendedName>
</protein>
<feature type="domain" description="PKD/Chitinase" evidence="1">
    <location>
        <begin position="760"/>
        <end position="841"/>
    </location>
</feature>
<gene>
    <name evidence="2" type="ordered locus">MADE_1014530</name>
</gene>
<dbReference type="Gene3D" id="2.60.120.560">
    <property type="entry name" value="Exo-inulinase, domain 1"/>
    <property type="match status" value="1"/>
</dbReference>
<dbReference type="Proteomes" id="UP000001870">
    <property type="component" value="Chromosome"/>
</dbReference>
<dbReference type="InterPro" id="IPR013783">
    <property type="entry name" value="Ig-like_fold"/>
</dbReference>
<reference evidence="2 3" key="2">
    <citation type="journal article" date="2015" name="Antonie Van Leeuwenhoek">
        <title>Ecophysiological diversity of a novel member of the genus Alteromonas, and description of Alteromonas mediterranea sp. nov.</title>
        <authorList>
            <person name="Ivanova E.P."/>
            <person name="Lopez-Perez M."/>
            <person name="Zabalos M."/>
            <person name="Nguyen S.H."/>
            <person name="Webb H.K."/>
            <person name="Ryan J."/>
            <person name="Lagutin K."/>
            <person name="Vyssotski M."/>
            <person name="Crawford R.J."/>
            <person name="Rodriguez-Valera F."/>
        </authorList>
    </citation>
    <scope>NUCLEOTIDE SEQUENCE [LARGE SCALE GENOMIC DNA]</scope>
    <source>
        <strain evidence="3">DSM 17117 / CIP 110805 / LMG 28347 / Deep ecotype</strain>
    </source>
</reference>
<dbReference type="RefSeq" id="WP_012519332.1">
    <property type="nucleotide sequence ID" value="NC_011138.3"/>
</dbReference>
<organism evidence="2 3">
    <name type="scientific">Alteromonas mediterranea (strain DSM 17117 / CIP 110805 / LMG 28347 / Deep ecotype)</name>
    <dbReference type="NCBI Taxonomy" id="1774373"/>
    <lineage>
        <taxon>Bacteria</taxon>
        <taxon>Pseudomonadati</taxon>
        <taxon>Pseudomonadota</taxon>
        <taxon>Gammaproteobacteria</taxon>
        <taxon>Alteromonadales</taxon>
        <taxon>Alteromonadaceae</taxon>
        <taxon>Alteromonas/Salinimonas group</taxon>
        <taxon>Alteromonas</taxon>
    </lineage>
</organism>
<evidence type="ECO:0000313" key="2">
    <source>
        <dbReference type="EMBL" id="AEA99040.1"/>
    </source>
</evidence>
<dbReference type="EMBL" id="CP001103">
    <property type="protein sequence ID" value="AEA99040.1"/>
    <property type="molecule type" value="Genomic_DNA"/>
</dbReference>
<dbReference type="InterPro" id="IPR035986">
    <property type="entry name" value="PKD_dom_sf"/>
</dbReference>
<dbReference type="Gene3D" id="2.60.40.10">
    <property type="entry name" value="Immunoglobulins"/>
    <property type="match status" value="3"/>
</dbReference>
<dbReference type="AlphaFoldDB" id="F2GC84"/>
<keyword evidence="3" id="KW-1185">Reference proteome</keyword>
<name>F2GC84_ALTMD</name>